<feature type="signal peptide" evidence="1">
    <location>
        <begin position="1"/>
        <end position="22"/>
    </location>
</feature>
<organism evidence="2 3">
    <name type="scientific">Neocallimastix californiae</name>
    <dbReference type="NCBI Taxonomy" id="1754190"/>
    <lineage>
        <taxon>Eukaryota</taxon>
        <taxon>Fungi</taxon>
        <taxon>Fungi incertae sedis</taxon>
        <taxon>Chytridiomycota</taxon>
        <taxon>Chytridiomycota incertae sedis</taxon>
        <taxon>Neocallimastigomycetes</taxon>
        <taxon>Neocallimastigales</taxon>
        <taxon>Neocallimastigaceae</taxon>
        <taxon>Neocallimastix</taxon>
    </lineage>
</organism>
<evidence type="ECO:0000256" key="1">
    <source>
        <dbReference type="SAM" id="SignalP"/>
    </source>
</evidence>
<evidence type="ECO:0000313" key="3">
    <source>
        <dbReference type="Proteomes" id="UP000193920"/>
    </source>
</evidence>
<proteinExistence type="predicted"/>
<reference evidence="2 3" key="1">
    <citation type="submission" date="2016-08" db="EMBL/GenBank/DDBJ databases">
        <title>A Parts List for Fungal Cellulosomes Revealed by Comparative Genomics.</title>
        <authorList>
            <consortium name="DOE Joint Genome Institute"/>
            <person name="Haitjema C.H."/>
            <person name="Gilmore S.P."/>
            <person name="Henske J.K."/>
            <person name="Solomon K.V."/>
            <person name="De Groot R."/>
            <person name="Kuo A."/>
            <person name="Mondo S.J."/>
            <person name="Salamov A.A."/>
            <person name="Labutti K."/>
            <person name="Zhao Z."/>
            <person name="Chiniquy J."/>
            <person name="Barry K."/>
            <person name="Brewer H.M."/>
            <person name="Purvine S.O."/>
            <person name="Wright A.T."/>
            <person name="Boxma B."/>
            <person name="Van Alen T."/>
            <person name="Hackstein J.H."/>
            <person name="Baker S.E."/>
            <person name="Grigoriev I.V."/>
            <person name="O'Malley M.A."/>
        </authorList>
    </citation>
    <scope>NUCLEOTIDE SEQUENCE [LARGE SCALE GENOMIC DNA]</scope>
    <source>
        <strain evidence="2 3">G1</strain>
    </source>
</reference>
<dbReference type="OrthoDB" id="10473234at2759"/>
<keyword evidence="1" id="KW-0732">Signal</keyword>
<comment type="caution">
    <text evidence="2">The sequence shown here is derived from an EMBL/GenBank/DDBJ whole genome shotgun (WGS) entry which is preliminary data.</text>
</comment>
<protein>
    <submittedName>
        <fullName evidence="2">Uncharacterized protein</fullName>
    </submittedName>
</protein>
<sequence>MSLCFILVIYTFFALYFQCGYSKVYDVESDDLPYEYAYHVNTTTNSIEECEFCLASLSDKTSIRCTKDSQCFTNKCVNNICVFNENGDIKLCVDGHCGRFMGDPCTTRDECAEGDCDGVCHYPEQPEGESDIENALKFLGTLVLEL</sequence>
<accession>A0A1Y2D467</accession>
<name>A0A1Y2D467_9FUNG</name>
<dbReference type="EMBL" id="MCOG01000089">
    <property type="protein sequence ID" value="ORY54063.1"/>
    <property type="molecule type" value="Genomic_DNA"/>
</dbReference>
<dbReference type="Proteomes" id="UP000193920">
    <property type="component" value="Unassembled WGS sequence"/>
</dbReference>
<dbReference type="AlphaFoldDB" id="A0A1Y2D467"/>
<evidence type="ECO:0000313" key="2">
    <source>
        <dbReference type="EMBL" id="ORY54063.1"/>
    </source>
</evidence>
<gene>
    <name evidence="2" type="ORF">LY90DRAFT_507942</name>
</gene>
<keyword evidence="3" id="KW-1185">Reference proteome</keyword>
<feature type="chain" id="PRO_5012372692" evidence="1">
    <location>
        <begin position="23"/>
        <end position="146"/>
    </location>
</feature>